<dbReference type="InterPro" id="IPR013078">
    <property type="entry name" value="His_Pase_superF_clade-1"/>
</dbReference>
<dbReference type="InterPro" id="IPR029033">
    <property type="entry name" value="His_PPase_superfam"/>
</dbReference>
<dbReference type="InterPro" id="IPR050275">
    <property type="entry name" value="PGM_Phosphatase"/>
</dbReference>
<comment type="caution">
    <text evidence="1">The sequence shown here is derived from an EMBL/GenBank/DDBJ whole genome shotgun (WGS) entry which is preliminary data.</text>
</comment>
<dbReference type="PANTHER" id="PTHR48100:SF1">
    <property type="entry name" value="HISTIDINE PHOSPHATASE FAMILY PROTEIN-RELATED"/>
    <property type="match status" value="1"/>
</dbReference>
<dbReference type="RefSeq" id="WP_320551522.1">
    <property type="nucleotide sequence ID" value="NZ_JAQLOK010000003.1"/>
</dbReference>
<name>A0ABT6BDF5_9GAMM</name>
<sequence length="179" mass="19411">MSIDLLRHGDTGQRSYRGQLDDPLTPLGWMQLSQAVVGGEWDGLVSSPLARCARFAEKLAAERCLPLRIDARLAEYHFGDWQGVPIETLADADGDALGRFWADPVAHPPPGAEPFAAFRARLSAAMDDIAAHAGDRRVLVVTHGGAIRLLRCVAERRDFGDMAGIDVPHASVHPIAWGE</sequence>
<gene>
    <name evidence="1" type="ORF">P3W24_14385</name>
</gene>
<dbReference type="Proteomes" id="UP001528850">
    <property type="component" value="Unassembled WGS sequence"/>
</dbReference>
<dbReference type="PANTHER" id="PTHR48100">
    <property type="entry name" value="BROAD-SPECIFICITY PHOSPHATASE YOR283W-RELATED"/>
    <property type="match status" value="1"/>
</dbReference>
<dbReference type="CDD" id="cd07067">
    <property type="entry name" value="HP_PGM_like"/>
    <property type="match status" value="1"/>
</dbReference>
<dbReference type="SUPFAM" id="SSF53254">
    <property type="entry name" value="Phosphoglycerate mutase-like"/>
    <property type="match status" value="1"/>
</dbReference>
<dbReference type="Pfam" id="PF00300">
    <property type="entry name" value="His_Phos_1"/>
    <property type="match status" value="1"/>
</dbReference>
<evidence type="ECO:0000313" key="2">
    <source>
        <dbReference type="Proteomes" id="UP001528850"/>
    </source>
</evidence>
<organism evidence="1 2">
    <name type="scientific">Luteibacter sahnii</name>
    <dbReference type="NCBI Taxonomy" id="3021977"/>
    <lineage>
        <taxon>Bacteria</taxon>
        <taxon>Pseudomonadati</taxon>
        <taxon>Pseudomonadota</taxon>
        <taxon>Gammaproteobacteria</taxon>
        <taxon>Lysobacterales</taxon>
        <taxon>Rhodanobacteraceae</taxon>
        <taxon>Luteibacter</taxon>
    </lineage>
</organism>
<evidence type="ECO:0000313" key="1">
    <source>
        <dbReference type="EMBL" id="MDF4026160.1"/>
    </source>
</evidence>
<keyword evidence="2" id="KW-1185">Reference proteome</keyword>
<dbReference type="SMART" id="SM00855">
    <property type="entry name" value="PGAM"/>
    <property type="match status" value="1"/>
</dbReference>
<accession>A0ABT6BDF5</accession>
<dbReference type="EMBL" id="JARJJS010000004">
    <property type="protein sequence ID" value="MDF4026160.1"/>
    <property type="molecule type" value="Genomic_DNA"/>
</dbReference>
<protein>
    <submittedName>
        <fullName evidence="1">Histidine phosphatase family protein</fullName>
    </submittedName>
</protein>
<reference evidence="1 2" key="1">
    <citation type="journal article" date="2024" name="Curr. Microbiol.">
        <title>Luteibacter sahnii sp. nov., A Novel Yellow-Colored Xanthomonadin Pigment Producing Probiotic Bacterium from Healthy Rice Seed Microbiome.</title>
        <authorList>
            <person name="Jaiswal G."/>
            <person name="Rana R."/>
            <person name="Nayak P.K."/>
            <person name="Chouhan R."/>
            <person name="Gandhi S.G."/>
            <person name="Patel H.K."/>
            <person name="Patil P.B."/>
        </authorList>
    </citation>
    <scope>NUCLEOTIDE SEQUENCE [LARGE SCALE GENOMIC DNA]</scope>
    <source>
        <strain evidence="1 2">PPL201</strain>
    </source>
</reference>
<dbReference type="Gene3D" id="3.40.50.1240">
    <property type="entry name" value="Phosphoglycerate mutase-like"/>
    <property type="match status" value="1"/>
</dbReference>
<proteinExistence type="predicted"/>